<dbReference type="SUPFAM" id="SSF51556">
    <property type="entry name" value="Metallo-dependent hydrolases"/>
    <property type="match status" value="1"/>
</dbReference>
<evidence type="ECO:0000256" key="4">
    <source>
        <dbReference type="ARBA" id="ARBA00093287"/>
    </source>
</evidence>
<evidence type="ECO:0000256" key="2">
    <source>
        <dbReference type="ARBA" id="ARBA00022723"/>
    </source>
</evidence>
<keyword evidence="6" id="KW-1185">Reference proteome</keyword>
<comment type="similarity">
    <text evidence="1">Belongs to the metallo-dependent hydrolases superfamily. TatD-type hydrolase family.</text>
</comment>
<dbReference type="GO" id="GO:0046872">
    <property type="term" value="F:metal ion binding"/>
    <property type="evidence" value="ECO:0007669"/>
    <property type="project" value="UniProtKB-KW"/>
</dbReference>
<evidence type="ECO:0000256" key="3">
    <source>
        <dbReference type="ARBA" id="ARBA00022801"/>
    </source>
</evidence>
<keyword evidence="3" id="KW-0378">Hydrolase</keyword>
<reference evidence="5 6" key="2">
    <citation type="submission" date="2018-11" db="EMBL/GenBank/DDBJ databases">
        <authorList>
            <consortium name="Pathogen Informatics"/>
        </authorList>
    </citation>
    <scope>NUCLEOTIDE SEQUENCE [LARGE SCALE GENOMIC DNA]</scope>
</reference>
<organism evidence="7">
    <name type="scientific">Soboliphyme baturini</name>
    <dbReference type="NCBI Taxonomy" id="241478"/>
    <lineage>
        <taxon>Eukaryota</taxon>
        <taxon>Metazoa</taxon>
        <taxon>Ecdysozoa</taxon>
        <taxon>Nematoda</taxon>
        <taxon>Enoplea</taxon>
        <taxon>Dorylaimia</taxon>
        <taxon>Dioctophymatida</taxon>
        <taxon>Dioctophymatoidea</taxon>
        <taxon>Soboliphymatidae</taxon>
        <taxon>Soboliphyme</taxon>
    </lineage>
</organism>
<protein>
    <submittedName>
        <fullName evidence="7">Deoxyribonuclease TATDN3</fullName>
    </submittedName>
</protein>
<evidence type="ECO:0000313" key="5">
    <source>
        <dbReference type="EMBL" id="VDP13255.1"/>
    </source>
</evidence>
<evidence type="ECO:0000313" key="7">
    <source>
        <dbReference type="WBParaSite" id="SBAD_0000775701-mRNA-1"/>
    </source>
</evidence>
<accession>A0A183IV29</accession>
<keyword evidence="2" id="KW-0479">Metal-binding</keyword>
<dbReference type="EMBL" id="UZAM01010661">
    <property type="protein sequence ID" value="VDP13255.1"/>
    <property type="molecule type" value="Genomic_DNA"/>
</dbReference>
<evidence type="ECO:0000256" key="1">
    <source>
        <dbReference type="ARBA" id="ARBA00009275"/>
    </source>
</evidence>
<dbReference type="AlphaFoldDB" id="A0A183IV29"/>
<sequence length="190" mass="21741">MIDCHCHLCDDQFDKDLSEVIERAKQAGVIGCLVNTENIPEFQKCFDLSERYPNFFLPCIGVHPVQYENENGEFIGRSVNENDVNGIEKHLRTNLNRVVAIGEGGSGSASVCKILNCTLALNFMLYNLPLRADLSLFHKNLSMFFYVGLDYTPRFIHSDTDKSNQKEVFRRQIELAKTHQLPVYRSNLFC</sequence>
<evidence type="ECO:0000313" key="6">
    <source>
        <dbReference type="Proteomes" id="UP000270296"/>
    </source>
</evidence>
<dbReference type="InterPro" id="IPR032466">
    <property type="entry name" value="Metal_Hydrolase"/>
</dbReference>
<dbReference type="Gene3D" id="3.20.20.140">
    <property type="entry name" value="Metal-dependent hydrolases"/>
    <property type="match status" value="1"/>
</dbReference>
<dbReference type="Proteomes" id="UP000270296">
    <property type="component" value="Unassembled WGS sequence"/>
</dbReference>
<dbReference type="PANTHER" id="PTHR46317">
    <property type="entry name" value="HYDROLASE OF PHP SUPERFAMILY-RELATED PROTEIN"/>
    <property type="match status" value="1"/>
</dbReference>
<dbReference type="InterPro" id="IPR001130">
    <property type="entry name" value="TatD-like"/>
</dbReference>
<dbReference type="OrthoDB" id="413993at2759"/>
<reference evidence="7" key="1">
    <citation type="submission" date="2016-06" db="UniProtKB">
        <authorList>
            <consortium name="WormBaseParasite"/>
        </authorList>
    </citation>
    <scope>IDENTIFICATION</scope>
</reference>
<name>A0A183IV29_9BILA</name>
<proteinExistence type="inferred from homology"/>
<dbReference type="Pfam" id="PF01026">
    <property type="entry name" value="TatD_DNase"/>
    <property type="match status" value="1"/>
</dbReference>
<dbReference type="WBParaSite" id="SBAD_0000775701-mRNA-1">
    <property type="protein sequence ID" value="SBAD_0000775701-mRNA-1"/>
    <property type="gene ID" value="SBAD_0000775701"/>
</dbReference>
<comment type="function">
    <text evidence="4">Exhibits 3'-exonuclease activities and apurinic/apyrimidinic (AP) endonuclease (in vitro). Show preferential AP endonuclease activity on double-stranded DNA substrates and 3'- exonuclease activity on single-stranded DNA.</text>
</comment>
<dbReference type="GO" id="GO:0016788">
    <property type="term" value="F:hydrolase activity, acting on ester bonds"/>
    <property type="evidence" value="ECO:0007669"/>
    <property type="project" value="InterPro"/>
</dbReference>
<gene>
    <name evidence="5" type="ORF">SBAD_LOCUS7476</name>
</gene>
<dbReference type="PANTHER" id="PTHR46317:SF1">
    <property type="entry name" value="HYDROLASE, TATD FAMILY"/>
    <property type="match status" value="1"/>
</dbReference>